<feature type="non-terminal residue" evidence="2">
    <location>
        <position position="226"/>
    </location>
</feature>
<accession>A0A5A7PFP9</accession>
<feature type="compositionally biased region" description="Polar residues" evidence="1">
    <location>
        <begin position="80"/>
        <end position="95"/>
    </location>
</feature>
<feature type="region of interest" description="Disordered" evidence="1">
    <location>
        <begin position="198"/>
        <end position="226"/>
    </location>
</feature>
<dbReference type="AlphaFoldDB" id="A0A5A7PFP9"/>
<dbReference type="EMBL" id="BKCP01004428">
    <property type="protein sequence ID" value="GER31087.1"/>
    <property type="molecule type" value="Genomic_DNA"/>
</dbReference>
<sequence length="226" mass="24869">MVEILGDYGHNFTFIFQVLREKKWMTSIPSQLKIWIEQMLEKTHPRPFLLRSHLRPSPTGVLLPPPPATNPTAAIPTLPSPSLSIASNNNKNPNPQITPSPTASLAGVFSGPPPPPFRQHFSSHHLSPLVTPTPPNSSPRLQFLRPPPSTTLCFDLRPPSIPAAVSPSPTSVQTSITVYFIRRSTLFTENQRAVHHLRPHNFTVSSPSDSPSRDRAPPALSLSTSR</sequence>
<feature type="region of interest" description="Disordered" evidence="1">
    <location>
        <begin position="62"/>
        <end position="95"/>
    </location>
</feature>
<gene>
    <name evidence="2" type="ORF">STAS_07074</name>
</gene>
<name>A0A5A7PFP9_STRAF</name>
<protein>
    <submittedName>
        <fullName evidence="2">Target of rapamycin homolog</fullName>
    </submittedName>
</protein>
<comment type="caution">
    <text evidence="2">The sequence shown here is derived from an EMBL/GenBank/DDBJ whole genome shotgun (WGS) entry which is preliminary data.</text>
</comment>
<evidence type="ECO:0000313" key="2">
    <source>
        <dbReference type="EMBL" id="GER31087.1"/>
    </source>
</evidence>
<evidence type="ECO:0000313" key="3">
    <source>
        <dbReference type="Proteomes" id="UP000325081"/>
    </source>
</evidence>
<organism evidence="2 3">
    <name type="scientific">Striga asiatica</name>
    <name type="common">Asiatic witchweed</name>
    <name type="synonym">Buchnera asiatica</name>
    <dbReference type="NCBI Taxonomy" id="4170"/>
    <lineage>
        <taxon>Eukaryota</taxon>
        <taxon>Viridiplantae</taxon>
        <taxon>Streptophyta</taxon>
        <taxon>Embryophyta</taxon>
        <taxon>Tracheophyta</taxon>
        <taxon>Spermatophyta</taxon>
        <taxon>Magnoliopsida</taxon>
        <taxon>eudicotyledons</taxon>
        <taxon>Gunneridae</taxon>
        <taxon>Pentapetalae</taxon>
        <taxon>asterids</taxon>
        <taxon>lamiids</taxon>
        <taxon>Lamiales</taxon>
        <taxon>Orobanchaceae</taxon>
        <taxon>Buchnereae</taxon>
        <taxon>Striga</taxon>
    </lineage>
</organism>
<proteinExistence type="predicted"/>
<evidence type="ECO:0000256" key="1">
    <source>
        <dbReference type="SAM" id="MobiDB-lite"/>
    </source>
</evidence>
<keyword evidence="3" id="KW-1185">Reference proteome</keyword>
<reference evidence="3" key="1">
    <citation type="journal article" date="2019" name="Curr. Biol.">
        <title>Genome Sequence of Striga asiatica Provides Insight into the Evolution of Plant Parasitism.</title>
        <authorList>
            <person name="Yoshida S."/>
            <person name="Kim S."/>
            <person name="Wafula E.K."/>
            <person name="Tanskanen J."/>
            <person name="Kim Y.M."/>
            <person name="Honaas L."/>
            <person name="Yang Z."/>
            <person name="Spallek T."/>
            <person name="Conn C.E."/>
            <person name="Ichihashi Y."/>
            <person name="Cheong K."/>
            <person name="Cui S."/>
            <person name="Der J.P."/>
            <person name="Gundlach H."/>
            <person name="Jiao Y."/>
            <person name="Hori C."/>
            <person name="Ishida J.K."/>
            <person name="Kasahara H."/>
            <person name="Kiba T."/>
            <person name="Kim M.S."/>
            <person name="Koo N."/>
            <person name="Laohavisit A."/>
            <person name="Lee Y.H."/>
            <person name="Lumba S."/>
            <person name="McCourt P."/>
            <person name="Mortimer J.C."/>
            <person name="Mutuku J.M."/>
            <person name="Nomura T."/>
            <person name="Sasaki-Sekimoto Y."/>
            <person name="Seto Y."/>
            <person name="Wang Y."/>
            <person name="Wakatake T."/>
            <person name="Sakakibara H."/>
            <person name="Demura T."/>
            <person name="Yamaguchi S."/>
            <person name="Yoneyama K."/>
            <person name="Manabe R.I."/>
            <person name="Nelson D.C."/>
            <person name="Schulman A.H."/>
            <person name="Timko M.P."/>
            <person name="dePamphilis C.W."/>
            <person name="Choi D."/>
            <person name="Shirasu K."/>
        </authorList>
    </citation>
    <scope>NUCLEOTIDE SEQUENCE [LARGE SCALE GENOMIC DNA]</scope>
    <source>
        <strain evidence="3">cv. UVA1</strain>
    </source>
</reference>
<dbReference type="Proteomes" id="UP000325081">
    <property type="component" value="Unassembled WGS sequence"/>
</dbReference>